<dbReference type="InterPro" id="IPR012340">
    <property type="entry name" value="NA-bd_OB-fold"/>
</dbReference>
<dbReference type="EMBL" id="FRCB01000002">
    <property type="protein sequence ID" value="SHL75506.1"/>
    <property type="molecule type" value="Genomic_DNA"/>
</dbReference>
<sequence>MQTPLELTFRHMDQDDALRALIETRVTQLDALFDGITSCHVTLQPGHNRHRQGNLYEVTIELRVPGTELVVHPTKGDVPAHEHPQVAIRDAFTAMERQLRAHKQRISGEVKQHEGMLQGRIAQIDHAADFGQIATTDNRLIYFHRNAVVDGDFDALSLRDPVELVVNSRDSAIGPQASTVRPIGAQEYEP</sequence>
<evidence type="ECO:0000313" key="2">
    <source>
        <dbReference type="Proteomes" id="UP000322545"/>
    </source>
</evidence>
<accession>A0A1M7D7N3</accession>
<evidence type="ECO:0000313" key="1">
    <source>
        <dbReference type="EMBL" id="SHL75506.1"/>
    </source>
</evidence>
<dbReference type="Proteomes" id="UP000322545">
    <property type="component" value="Unassembled WGS sequence"/>
</dbReference>
<dbReference type="SUPFAM" id="SSF50249">
    <property type="entry name" value="Nucleic acid-binding proteins"/>
    <property type="match status" value="1"/>
</dbReference>
<dbReference type="AlphaFoldDB" id="A0A1M7D7N3"/>
<proteinExistence type="predicted"/>
<dbReference type="RefSeq" id="WP_149778778.1">
    <property type="nucleotide sequence ID" value="NZ_FRCB01000002.1"/>
</dbReference>
<organism evidence="1 2">
    <name type="scientific">Roseovarius litoreus</name>
    <dbReference type="NCBI Taxonomy" id="1155722"/>
    <lineage>
        <taxon>Bacteria</taxon>
        <taxon>Pseudomonadati</taxon>
        <taxon>Pseudomonadota</taxon>
        <taxon>Alphaproteobacteria</taxon>
        <taxon>Rhodobacterales</taxon>
        <taxon>Roseobacteraceae</taxon>
        <taxon>Roseovarius</taxon>
    </lineage>
</organism>
<keyword evidence="2" id="KW-1185">Reference proteome</keyword>
<dbReference type="Gene3D" id="3.30.160.100">
    <property type="entry name" value="Ribosome hibernation promotion factor-like"/>
    <property type="match status" value="1"/>
</dbReference>
<dbReference type="CDD" id="cd00552">
    <property type="entry name" value="RaiA"/>
    <property type="match status" value="1"/>
</dbReference>
<gene>
    <name evidence="1" type="ORF">SAMN05443432_102462</name>
</gene>
<dbReference type="InterPro" id="IPR036567">
    <property type="entry name" value="RHF-like"/>
</dbReference>
<dbReference type="SUPFAM" id="SSF69754">
    <property type="entry name" value="Ribosome binding protein Y (YfiA homologue)"/>
    <property type="match status" value="1"/>
</dbReference>
<dbReference type="InterPro" id="IPR003489">
    <property type="entry name" value="RHF/RaiA"/>
</dbReference>
<protein>
    <submittedName>
        <fullName evidence="1">Ribosomal subunit interface protein</fullName>
    </submittedName>
</protein>
<name>A0A1M7D7N3_9RHOB</name>
<reference evidence="1 2" key="1">
    <citation type="submission" date="2016-11" db="EMBL/GenBank/DDBJ databases">
        <authorList>
            <person name="Varghese N."/>
            <person name="Submissions S."/>
        </authorList>
    </citation>
    <scope>NUCLEOTIDE SEQUENCE [LARGE SCALE GENOMIC DNA]</scope>
    <source>
        <strain evidence="1 2">DSM 28249</strain>
    </source>
</reference>
<dbReference type="Pfam" id="PF02482">
    <property type="entry name" value="Ribosomal_S30AE"/>
    <property type="match status" value="1"/>
</dbReference>
<dbReference type="Gene3D" id="2.40.50.140">
    <property type="entry name" value="Nucleic acid-binding proteins"/>
    <property type="match status" value="1"/>
</dbReference>